<feature type="domain" description="Lipoyl-binding" evidence="4">
    <location>
        <begin position="2"/>
        <end position="77"/>
    </location>
</feature>
<dbReference type="SUPFAM" id="SSF52777">
    <property type="entry name" value="CoA-dependent acyltransferases"/>
    <property type="match status" value="1"/>
</dbReference>
<dbReference type="PROSITE" id="PS51826">
    <property type="entry name" value="PSBD"/>
    <property type="match status" value="1"/>
</dbReference>
<proteinExistence type="inferred from homology"/>
<feature type="region of interest" description="Disordered" evidence="3">
    <location>
        <begin position="80"/>
        <end position="157"/>
    </location>
</feature>
<evidence type="ECO:0000313" key="6">
    <source>
        <dbReference type="EMBL" id="MPL95198.1"/>
    </source>
</evidence>
<evidence type="ECO:0000259" key="4">
    <source>
        <dbReference type="PROSITE" id="PS50968"/>
    </source>
</evidence>
<keyword evidence="6" id="KW-0808">Transferase</keyword>
<evidence type="ECO:0000256" key="1">
    <source>
        <dbReference type="ARBA" id="ARBA00007317"/>
    </source>
</evidence>
<name>A0A644VUZ1_9ZZZZ</name>
<reference evidence="6" key="1">
    <citation type="submission" date="2019-08" db="EMBL/GenBank/DDBJ databases">
        <authorList>
            <person name="Kucharzyk K."/>
            <person name="Murdoch R.W."/>
            <person name="Higgins S."/>
            <person name="Loffler F."/>
        </authorList>
    </citation>
    <scope>NUCLEOTIDE SEQUENCE</scope>
</reference>
<accession>A0A644VUZ1</accession>
<dbReference type="CDD" id="cd06849">
    <property type="entry name" value="lipoyl_domain"/>
    <property type="match status" value="1"/>
</dbReference>
<feature type="domain" description="Peripheral subunit-binding (PSBD)" evidence="5">
    <location>
        <begin position="157"/>
        <end position="194"/>
    </location>
</feature>
<evidence type="ECO:0000256" key="2">
    <source>
        <dbReference type="ARBA" id="ARBA00022823"/>
    </source>
</evidence>
<dbReference type="PANTHER" id="PTHR23151:SF90">
    <property type="entry name" value="DIHYDROLIPOYLLYSINE-RESIDUE ACETYLTRANSFERASE COMPONENT OF PYRUVATE DEHYDROGENASE COMPLEX, MITOCHONDRIAL-RELATED"/>
    <property type="match status" value="1"/>
</dbReference>
<dbReference type="InterPro" id="IPR001078">
    <property type="entry name" value="2-oxoacid_DH_actylTfrase"/>
</dbReference>
<dbReference type="Gene3D" id="2.40.50.100">
    <property type="match status" value="1"/>
</dbReference>
<keyword evidence="2" id="KW-0450">Lipoyl</keyword>
<dbReference type="InterPro" id="IPR036625">
    <property type="entry name" value="E3-bd_dom_sf"/>
</dbReference>
<dbReference type="PROSITE" id="PS50968">
    <property type="entry name" value="BIOTINYL_LIPOYL"/>
    <property type="match status" value="1"/>
</dbReference>
<protein>
    <submittedName>
        <fullName evidence="6">Dihydrolipoyllysine-residue acetyltransferase component of pyruvate dehydrogenase complex</fullName>
        <ecNumber evidence="6">2.3.1.12</ecNumber>
    </submittedName>
</protein>
<dbReference type="PANTHER" id="PTHR23151">
    <property type="entry name" value="DIHYDROLIPOAMIDE ACETYL/SUCCINYL-TRANSFERASE-RELATED"/>
    <property type="match status" value="1"/>
</dbReference>
<dbReference type="InterPro" id="IPR045257">
    <property type="entry name" value="E2/Pdx1"/>
</dbReference>
<dbReference type="InterPro" id="IPR004167">
    <property type="entry name" value="PSBD"/>
</dbReference>
<dbReference type="AlphaFoldDB" id="A0A644VUZ1"/>
<dbReference type="SUPFAM" id="SSF47005">
    <property type="entry name" value="Peripheral subunit-binding domain of 2-oxo acid dehydrogenase complex"/>
    <property type="match status" value="1"/>
</dbReference>
<dbReference type="SUPFAM" id="SSF51230">
    <property type="entry name" value="Single hybrid motif"/>
    <property type="match status" value="1"/>
</dbReference>
<dbReference type="Gene3D" id="3.30.559.10">
    <property type="entry name" value="Chloramphenicol acetyltransferase-like domain"/>
    <property type="match status" value="1"/>
</dbReference>
<dbReference type="EC" id="2.3.1.12" evidence="6"/>
<gene>
    <name evidence="6" type="primary">pdhC_11</name>
    <name evidence="6" type="ORF">SDC9_41367</name>
</gene>
<comment type="similarity">
    <text evidence="1">Belongs to the 2-oxoacid dehydrogenase family.</text>
</comment>
<evidence type="ECO:0000256" key="3">
    <source>
        <dbReference type="SAM" id="MobiDB-lite"/>
    </source>
</evidence>
<dbReference type="InterPro" id="IPR011053">
    <property type="entry name" value="Single_hybrid_motif"/>
</dbReference>
<dbReference type="GO" id="GO:0006086">
    <property type="term" value="P:pyruvate decarboxylation to acetyl-CoA"/>
    <property type="evidence" value="ECO:0007669"/>
    <property type="project" value="InterPro"/>
</dbReference>
<feature type="compositionally biased region" description="Basic and acidic residues" evidence="3">
    <location>
        <begin position="120"/>
        <end position="144"/>
    </location>
</feature>
<keyword evidence="6" id="KW-0670">Pyruvate</keyword>
<comment type="caution">
    <text evidence="6">The sequence shown here is derived from an EMBL/GenBank/DDBJ whole genome shotgun (WGS) entry which is preliminary data.</text>
</comment>
<dbReference type="Pfam" id="PF02817">
    <property type="entry name" value="E3_binding"/>
    <property type="match status" value="1"/>
</dbReference>
<dbReference type="GO" id="GO:0004742">
    <property type="term" value="F:dihydrolipoyllysine-residue acetyltransferase activity"/>
    <property type="evidence" value="ECO:0007669"/>
    <property type="project" value="UniProtKB-EC"/>
</dbReference>
<dbReference type="EMBL" id="VSSQ01000458">
    <property type="protein sequence ID" value="MPL95198.1"/>
    <property type="molecule type" value="Genomic_DNA"/>
</dbReference>
<dbReference type="Gene3D" id="4.10.320.10">
    <property type="entry name" value="E3-binding domain"/>
    <property type="match status" value="1"/>
</dbReference>
<evidence type="ECO:0000259" key="5">
    <source>
        <dbReference type="PROSITE" id="PS51826"/>
    </source>
</evidence>
<organism evidence="6">
    <name type="scientific">bioreactor metagenome</name>
    <dbReference type="NCBI Taxonomy" id="1076179"/>
    <lineage>
        <taxon>unclassified sequences</taxon>
        <taxon>metagenomes</taxon>
        <taxon>ecological metagenomes</taxon>
    </lineage>
</organism>
<dbReference type="InterPro" id="IPR000089">
    <property type="entry name" value="Biotin_lipoyl"/>
</dbReference>
<dbReference type="GO" id="GO:0045254">
    <property type="term" value="C:pyruvate dehydrogenase complex"/>
    <property type="evidence" value="ECO:0007669"/>
    <property type="project" value="InterPro"/>
</dbReference>
<dbReference type="Pfam" id="PF00364">
    <property type="entry name" value="Biotin_lipoyl"/>
    <property type="match status" value="1"/>
</dbReference>
<keyword evidence="6" id="KW-0012">Acyltransferase</keyword>
<dbReference type="InterPro" id="IPR023213">
    <property type="entry name" value="CAT-like_dom_sf"/>
</dbReference>
<sequence length="443" mass="47621">MAESLLMIALSPTMTEGSIARWKLKENDAFVSGDPLCEVETDKASMDYEAPKSGVLLKILVPEGGKATVGQPIAFIGKAGERVDDPTAEAGGKKTVPVPEAPESERPASKSPEPPGTQETRSEPAESDAFPRESPKSPDVDHEAFPQVPVAPAGYPRSSPLARKIALELGVDLRLVRGRGPEGRVTEKDVRAAALSFLPRVEVRAADSGADAASARRRPEAKQTGRKRAIIAKRLSESFFSAPHYYLRREIRAERLLEARAELNQGRDKPISLNALLMKLAASVLAKHPEMNVYWRGESIEERRVVDIGLAVSLPDGLITPVVRDCDKKGLEEIDRELSALIDKAKSKGLNPEEYEGAGFTITNLGSFGVDEFTAIINPPGSAILAVGAINKKPVVGENDEITVARTLVFTLGCDHRSIDGVTGAAFLADFAKAATNPIRVIL</sequence>
<dbReference type="Pfam" id="PF00198">
    <property type="entry name" value="2-oxoacid_dh"/>
    <property type="match status" value="1"/>
</dbReference>